<name>A0A8J2U9Q6_9BACT</name>
<dbReference type="AlphaFoldDB" id="A0A8J2U9Q6"/>
<evidence type="ECO:0000259" key="11">
    <source>
        <dbReference type="Pfam" id="PF07715"/>
    </source>
</evidence>
<dbReference type="SUPFAM" id="SSF56935">
    <property type="entry name" value="Porins"/>
    <property type="match status" value="1"/>
</dbReference>
<keyword evidence="4 8" id="KW-0812">Transmembrane</keyword>
<dbReference type="InterPro" id="IPR012910">
    <property type="entry name" value="Plug_dom"/>
</dbReference>
<evidence type="ECO:0000256" key="9">
    <source>
        <dbReference type="RuleBase" id="RU003357"/>
    </source>
</evidence>
<keyword evidence="3 8" id="KW-1134">Transmembrane beta strand</keyword>
<dbReference type="InterPro" id="IPR000531">
    <property type="entry name" value="Beta-barrel_TonB"/>
</dbReference>
<reference evidence="12" key="2">
    <citation type="submission" date="2020-09" db="EMBL/GenBank/DDBJ databases">
        <authorList>
            <person name="Sun Q."/>
            <person name="Zhou Y."/>
        </authorList>
    </citation>
    <scope>NUCLEOTIDE SEQUENCE</scope>
    <source>
        <strain evidence="12">CGMCC 1.15448</strain>
    </source>
</reference>
<dbReference type="InterPro" id="IPR023997">
    <property type="entry name" value="TonB-dep_OMP_SusC/RagA_CS"/>
</dbReference>
<dbReference type="Gene3D" id="2.60.40.1120">
    <property type="entry name" value="Carboxypeptidase-like, regulatory domain"/>
    <property type="match status" value="1"/>
</dbReference>
<evidence type="ECO:0000259" key="10">
    <source>
        <dbReference type="Pfam" id="PF00593"/>
    </source>
</evidence>
<evidence type="ECO:0000313" key="13">
    <source>
        <dbReference type="Proteomes" id="UP000607559"/>
    </source>
</evidence>
<evidence type="ECO:0000256" key="2">
    <source>
        <dbReference type="ARBA" id="ARBA00022448"/>
    </source>
</evidence>
<dbReference type="NCBIfam" id="TIGR04057">
    <property type="entry name" value="SusC_RagA_signa"/>
    <property type="match status" value="1"/>
</dbReference>
<comment type="similarity">
    <text evidence="8 9">Belongs to the TonB-dependent receptor family.</text>
</comment>
<dbReference type="EMBL" id="BMJC01000001">
    <property type="protein sequence ID" value="GGA88121.1"/>
    <property type="molecule type" value="Genomic_DNA"/>
</dbReference>
<proteinExistence type="inferred from homology"/>
<comment type="subcellular location">
    <subcellularLocation>
        <location evidence="1 8">Cell outer membrane</location>
        <topology evidence="1 8">Multi-pass membrane protein</topology>
    </subcellularLocation>
</comment>
<protein>
    <submittedName>
        <fullName evidence="12">SusC/RagA family TonB-linked outer membrane protein</fullName>
    </submittedName>
</protein>
<evidence type="ECO:0000256" key="5">
    <source>
        <dbReference type="ARBA" id="ARBA00023077"/>
    </source>
</evidence>
<keyword evidence="5 9" id="KW-0798">TonB box</keyword>
<comment type="caution">
    <text evidence="12">The sequence shown here is derived from an EMBL/GenBank/DDBJ whole genome shotgun (WGS) entry which is preliminary data.</text>
</comment>
<dbReference type="GO" id="GO:0009279">
    <property type="term" value="C:cell outer membrane"/>
    <property type="evidence" value="ECO:0007669"/>
    <property type="project" value="UniProtKB-SubCell"/>
</dbReference>
<evidence type="ECO:0000256" key="7">
    <source>
        <dbReference type="ARBA" id="ARBA00023237"/>
    </source>
</evidence>
<keyword evidence="7 8" id="KW-0998">Cell outer membrane</keyword>
<evidence type="ECO:0000313" key="12">
    <source>
        <dbReference type="EMBL" id="GGA88121.1"/>
    </source>
</evidence>
<evidence type="ECO:0000256" key="8">
    <source>
        <dbReference type="PROSITE-ProRule" id="PRU01360"/>
    </source>
</evidence>
<organism evidence="12 13">
    <name type="scientific">Puia dinghuensis</name>
    <dbReference type="NCBI Taxonomy" id="1792502"/>
    <lineage>
        <taxon>Bacteria</taxon>
        <taxon>Pseudomonadati</taxon>
        <taxon>Bacteroidota</taxon>
        <taxon>Chitinophagia</taxon>
        <taxon>Chitinophagales</taxon>
        <taxon>Chitinophagaceae</taxon>
        <taxon>Puia</taxon>
    </lineage>
</organism>
<keyword evidence="2 8" id="KW-0813">Transport</keyword>
<dbReference type="Pfam" id="PF00593">
    <property type="entry name" value="TonB_dep_Rec_b-barrel"/>
    <property type="match status" value="1"/>
</dbReference>
<gene>
    <name evidence="12" type="ORF">GCM10011511_09120</name>
</gene>
<evidence type="ECO:0000256" key="4">
    <source>
        <dbReference type="ARBA" id="ARBA00022692"/>
    </source>
</evidence>
<dbReference type="Pfam" id="PF07715">
    <property type="entry name" value="Plug"/>
    <property type="match status" value="1"/>
</dbReference>
<dbReference type="InterPro" id="IPR008969">
    <property type="entry name" value="CarboxyPept-like_regulatory"/>
</dbReference>
<dbReference type="InterPro" id="IPR023996">
    <property type="entry name" value="TonB-dep_OMP_SusC/RagA"/>
</dbReference>
<dbReference type="InterPro" id="IPR037066">
    <property type="entry name" value="Plug_dom_sf"/>
</dbReference>
<keyword evidence="13" id="KW-1185">Reference proteome</keyword>
<dbReference type="Pfam" id="PF13715">
    <property type="entry name" value="CarbopepD_reg_2"/>
    <property type="match status" value="1"/>
</dbReference>
<evidence type="ECO:0000256" key="6">
    <source>
        <dbReference type="ARBA" id="ARBA00023136"/>
    </source>
</evidence>
<dbReference type="SUPFAM" id="SSF49464">
    <property type="entry name" value="Carboxypeptidase regulatory domain-like"/>
    <property type="match status" value="1"/>
</dbReference>
<dbReference type="NCBIfam" id="TIGR04056">
    <property type="entry name" value="OMP_RagA_SusC"/>
    <property type="match status" value="1"/>
</dbReference>
<dbReference type="InterPro" id="IPR039426">
    <property type="entry name" value="TonB-dep_rcpt-like"/>
</dbReference>
<evidence type="ECO:0000256" key="1">
    <source>
        <dbReference type="ARBA" id="ARBA00004571"/>
    </source>
</evidence>
<feature type="domain" description="TonB-dependent receptor-like beta-barrel" evidence="10">
    <location>
        <begin position="445"/>
        <end position="845"/>
    </location>
</feature>
<dbReference type="InterPro" id="IPR036942">
    <property type="entry name" value="Beta-barrel_TonB_sf"/>
</dbReference>
<reference evidence="12" key="1">
    <citation type="journal article" date="2014" name="Int. J. Syst. Evol. Microbiol.">
        <title>Complete genome sequence of Corynebacterium casei LMG S-19264T (=DSM 44701T), isolated from a smear-ripened cheese.</title>
        <authorList>
            <consortium name="US DOE Joint Genome Institute (JGI-PGF)"/>
            <person name="Walter F."/>
            <person name="Albersmeier A."/>
            <person name="Kalinowski J."/>
            <person name="Ruckert C."/>
        </authorList>
    </citation>
    <scope>NUCLEOTIDE SEQUENCE</scope>
    <source>
        <strain evidence="12">CGMCC 1.15448</strain>
    </source>
</reference>
<dbReference type="PROSITE" id="PS52016">
    <property type="entry name" value="TONB_DEPENDENT_REC_3"/>
    <property type="match status" value="1"/>
</dbReference>
<dbReference type="Gene3D" id="2.170.130.10">
    <property type="entry name" value="TonB-dependent receptor, plug domain"/>
    <property type="match status" value="1"/>
</dbReference>
<evidence type="ECO:0000256" key="3">
    <source>
        <dbReference type="ARBA" id="ARBA00022452"/>
    </source>
</evidence>
<dbReference type="Gene3D" id="2.40.170.20">
    <property type="entry name" value="TonB-dependent receptor, beta-barrel domain"/>
    <property type="match status" value="1"/>
</dbReference>
<sequence>MSALPVLASAQARTFQGIVKDSAGVQPVAGVSVSVKGKGAGTTTGSDGKWMLRVTEPHPVLVFSFVGYKRQEVQPADSSTFITVRLATDVATLNAMVVTGYTTQSKVKTVGSLSTIPGTTLQNVPVASFDVMLQGRVPGLYVGTPTGQPGESGRITLRGMGSINGDVQPLYILDGVQVSNSSFSGLNPDDFESVVVLKDAAGTAQYGSRAANGVIVITTKKGRAWADGKTKVEFKSYLGASRVNSSKWDQMNTGQRLQFEEMIQDPNLPGWKYSPNNPARPAGSDQLLDSLRKINTDWRKYLLRTGLTQSDALSLSGGNANTNFYISMAYLNQQGVALNSGIERYSLRGNVQHTSGRLKSTLSMGLVQSQISYIQNEGVAPTAGGGAAAGGGGISANNPIAALYFALPYEKPDVNNTGVANFGSDALNEYANSSLKDIQLKSVVSLNEVFRLTGEWQLTSTTGLEYQQDKITDYLAPNSYFGQQVGNGNQGMYQDSLTTRYRLVANGGVRYLHPWEGNNEIEVNLLEEANRLYGTYFGFTGYGLVSQLGNTPSAITQGTPANNFIPNVAGSTIANNLLISSIALFRYSMGSKYSVTASLRRDGSSQVPAANRYINLWAVGGKWNILAEHFMDRAPVVSTLRLRGSYGLTANAGGFASDYGYRSLYGVTNYGGAPALAPQTPGNPAYNWEYNQAGDIGLEYGVLHNRIYGELDIYNRVTNHLFVNKNLSLTSGWSNVAANLGRVRNRGVEWELNADVVKRTGLTVTVGLNFAYNKNTVLSLGGDQQQFIDNISINRVGDPLGTFYAVRWAGVDPATGAPRYLDKNGKVTTTYSADNAVPLKAVWDPPYKGGVSLTVVCGRFEASALFSFIHGMSRLSYPYLYSHSADPNYRVYNQSADMLKVWQHPGDITDFQAPAYPRQVNSSDVRSSDYVKLRNLSLNYNLPVSPGLGKHVRAIRVFAQGQNLFSWMKWKGFDPEDANDIAQYEYPMPRTVTAGLNVSF</sequence>
<dbReference type="Proteomes" id="UP000607559">
    <property type="component" value="Unassembled WGS sequence"/>
</dbReference>
<accession>A0A8J2U9Q6</accession>
<feature type="domain" description="TonB-dependent receptor plug" evidence="11">
    <location>
        <begin position="106"/>
        <end position="214"/>
    </location>
</feature>
<keyword evidence="6 8" id="KW-0472">Membrane</keyword>